<evidence type="ECO:0000313" key="4">
    <source>
        <dbReference type="EMBL" id="ERM96167.1"/>
    </source>
</evidence>
<evidence type="ECO:0000256" key="3">
    <source>
        <dbReference type="PROSITE-ProRule" id="PRU00708"/>
    </source>
</evidence>
<evidence type="ECO:0000256" key="1">
    <source>
        <dbReference type="ARBA" id="ARBA00007626"/>
    </source>
</evidence>
<feature type="repeat" description="PPR" evidence="3">
    <location>
        <begin position="333"/>
        <end position="367"/>
    </location>
</feature>
<dbReference type="PROSITE" id="PS51375">
    <property type="entry name" value="PPR"/>
    <property type="match status" value="11"/>
</dbReference>
<name>W1NK60_AMBTC</name>
<dbReference type="Gramene" id="ERM96167">
    <property type="protein sequence ID" value="ERM96167"/>
    <property type="gene ID" value="AMTR_s00001p00069110"/>
</dbReference>
<dbReference type="Pfam" id="PF01535">
    <property type="entry name" value="PPR"/>
    <property type="match status" value="3"/>
</dbReference>
<dbReference type="InterPro" id="IPR002885">
    <property type="entry name" value="PPR_rpt"/>
</dbReference>
<dbReference type="Proteomes" id="UP000017836">
    <property type="component" value="Unassembled WGS sequence"/>
</dbReference>
<dbReference type="GO" id="GO:0003729">
    <property type="term" value="F:mRNA binding"/>
    <property type="evidence" value="ECO:0000318"/>
    <property type="project" value="GO_Central"/>
</dbReference>
<feature type="repeat" description="PPR" evidence="3">
    <location>
        <begin position="298"/>
        <end position="332"/>
    </location>
</feature>
<dbReference type="eggNOG" id="KOG4197">
    <property type="taxonomic scope" value="Eukaryota"/>
</dbReference>
<dbReference type="GO" id="GO:0005737">
    <property type="term" value="C:cytoplasm"/>
    <property type="evidence" value="ECO:0000318"/>
    <property type="project" value="GO_Central"/>
</dbReference>
<feature type="repeat" description="PPR" evidence="3">
    <location>
        <begin position="473"/>
        <end position="507"/>
    </location>
</feature>
<dbReference type="NCBIfam" id="TIGR00756">
    <property type="entry name" value="PPR"/>
    <property type="match status" value="9"/>
</dbReference>
<accession>W1NK60</accession>
<dbReference type="InterPro" id="IPR011990">
    <property type="entry name" value="TPR-like_helical_dom_sf"/>
</dbReference>
<feature type="repeat" description="PPR" evidence="3">
    <location>
        <begin position="368"/>
        <end position="402"/>
    </location>
</feature>
<dbReference type="HOGENOM" id="CLU_002706_49_12_1"/>
<feature type="repeat" description="PPR" evidence="3">
    <location>
        <begin position="84"/>
        <end position="118"/>
    </location>
</feature>
<feature type="repeat" description="PPR" evidence="3">
    <location>
        <begin position="403"/>
        <end position="437"/>
    </location>
</feature>
<dbReference type="GO" id="GO:0006397">
    <property type="term" value="P:mRNA processing"/>
    <property type="evidence" value="ECO:0000318"/>
    <property type="project" value="GO_Central"/>
</dbReference>
<feature type="repeat" description="PPR" evidence="3">
    <location>
        <begin position="438"/>
        <end position="472"/>
    </location>
</feature>
<dbReference type="PANTHER" id="PTHR47447">
    <property type="entry name" value="OS03G0856100 PROTEIN"/>
    <property type="match status" value="1"/>
</dbReference>
<dbReference type="Pfam" id="PF13812">
    <property type="entry name" value="PPR_3"/>
    <property type="match status" value="2"/>
</dbReference>
<comment type="similarity">
    <text evidence="1">Belongs to the PPR family. P subfamily.</text>
</comment>
<feature type="repeat" description="PPR" evidence="3">
    <location>
        <begin position="543"/>
        <end position="577"/>
    </location>
</feature>
<dbReference type="Pfam" id="PF13041">
    <property type="entry name" value="PPR_2"/>
    <property type="match status" value="1"/>
</dbReference>
<feature type="repeat" description="PPR" evidence="3">
    <location>
        <begin position="226"/>
        <end position="256"/>
    </location>
</feature>
<reference evidence="5" key="1">
    <citation type="journal article" date="2013" name="Science">
        <title>The Amborella genome and the evolution of flowering plants.</title>
        <authorList>
            <consortium name="Amborella Genome Project"/>
        </authorList>
    </citation>
    <scope>NUCLEOTIDE SEQUENCE [LARGE SCALE GENOMIC DNA]</scope>
</reference>
<feature type="repeat" description="PPR" evidence="3">
    <location>
        <begin position="263"/>
        <end position="297"/>
    </location>
</feature>
<organism evidence="4 5">
    <name type="scientific">Amborella trichopoda</name>
    <dbReference type="NCBI Taxonomy" id="13333"/>
    <lineage>
        <taxon>Eukaryota</taxon>
        <taxon>Viridiplantae</taxon>
        <taxon>Streptophyta</taxon>
        <taxon>Embryophyta</taxon>
        <taxon>Tracheophyta</taxon>
        <taxon>Spermatophyta</taxon>
        <taxon>Magnoliopsida</taxon>
        <taxon>Amborellales</taxon>
        <taxon>Amborellaceae</taxon>
        <taxon>Amborella</taxon>
    </lineage>
</organism>
<gene>
    <name evidence="4" type="ORF">AMTR_s00001p00069110</name>
</gene>
<keyword evidence="5" id="KW-1185">Reference proteome</keyword>
<feature type="repeat" description="PPR" evidence="3">
    <location>
        <begin position="508"/>
        <end position="542"/>
    </location>
</feature>
<dbReference type="PANTHER" id="PTHR47447:SF23">
    <property type="entry name" value="PENTACOTRIPEPTIDE-REPEAT REGION OF PRORP DOMAIN-CONTAINING PROTEIN"/>
    <property type="match status" value="1"/>
</dbReference>
<dbReference type="STRING" id="13333.W1NK60"/>
<keyword evidence="2" id="KW-0677">Repeat</keyword>
<dbReference type="Gene3D" id="1.25.40.10">
    <property type="entry name" value="Tetratricopeptide repeat domain"/>
    <property type="match status" value="5"/>
</dbReference>
<dbReference type="EMBL" id="KI397142">
    <property type="protein sequence ID" value="ERM96167.1"/>
    <property type="molecule type" value="Genomic_DNA"/>
</dbReference>
<sequence length="597" mass="66263">MCEAELRLVSEYRAVPAGAWHSLLRSLCAEGNLSAATELVSWVARHNLCFSQALLHSVVIHALGRAGQLRRALRLASDSPLPLSPLTLNSLLAACAQLNLPAPALRLLSVIRRHGLLPDPASYSVLVQAMRRSKAAPRHLLNLFHKHLKLDLLEPDSQLLNDLALAFALADLPSHALDFVSLIQSQGLSPKVSTLIALISALADSGQTIEAEAVFYEAFDSGLRTHTRAYNALLKAYLRAGWVSEAEALVSKMEEEVSDAPPDTQTYALLAEVYARAGRHEGACIVLREMEHRGLPPNPRAFSRLLAAYRDMGEWQRVFSVLREAQRSGVIPDRRLYNVAIDALGRCGDPEQAARAFKKMQADGVEPDGVTWNTIIDCYRRAGMHERALDMFKEMESNGVKPCVTTFNIALNTLGEMGRWGEVEEVVERMRADRVEMNVITYTTLVDVYGKAGRFKEAIQWVEGMRAAGMQPSPSMYHALLNSYAQKGLSDQAVNVFKVMRADGLKSSVLVLNLLINAFGEDRRDADAFAVLEFMKENDLKPDVVTYTTLMKALIRAEKFDKVPDVYEEMILSGCTPDRKARGMLRSALRYMKQTLD</sequence>
<evidence type="ECO:0000313" key="5">
    <source>
        <dbReference type="Proteomes" id="UP000017836"/>
    </source>
</evidence>
<proteinExistence type="inferred from homology"/>
<dbReference type="SUPFAM" id="SSF48452">
    <property type="entry name" value="TPR-like"/>
    <property type="match status" value="1"/>
</dbReference>
<dbReference type="Pfam" id="PF12854">
    <property type="entry name" value="PPR_1"/>
    <property type="match status" value="1"/>
</dbReference>
<protein>
    <recommendedName>
        <fullName evidence="6">Pentacotripeptide-repeat region of PRORP domain-containing protein</fullName>
    </recommendedName>
</protein>
<evidence type="ECO:0000256" key="2">
    <source>
        <dbReference type="ARBA" id="ARBA00022737"/>
    </source>
</evidence>
<dbReference type="OMA" id="HCKAGRH"/>
<dbReference type="GO" id="GO:0009507">
    <property type="term" value="C:chloroplast"/>
    <property type="evidence" value="ECO:0000318"/>
    <property type="project" value="GO_Central"/>
</dbReference>
<dbReference type="AlphaFoldDB" id="W1NK60"/>
<evidence type="ECO:0008006" key="6">
    <source>
        <dbReference type="Google" id="ProtNLM"/>
    </source>
</evidence>